<name>A0ACD3QJF7_LARCR</name>
<reference evidence="1" key="1">
    <citation type="submission" date="2018-11" db="EMBL/GenBank/DDBJ databases">
        <title>The sequence and de novo assembly of Larimichthys crocea genome using PacBio and Hi-C technologies.</title>
        <authorList>
            <person name="Xu P."/>
            <person name="Chen B."/>
            <person name="Zhou Z."/>
            <person name="Ke Q."/>
            <person name="Wu Y."/>
            <person name="Bai H."/>
            <person name="Pu F."/>
        </authorList>
    </citation>
    <scope>NUCLEOTIDE SEQUENCE</scope>
    <source>
        <tissue evidence="1">Muscle</tissue>
    </source>
</reference>
<comment type="caution">
    <text evidence="1">The sequence shown here is derived from an EMBL/GenBank/DDBJ whole genome shotgun (WGS) entry which is preliminary data.</text>
</comment>
<sequence>MERYSLHKVIGEGSFGRALLVRCKSTQEKYVVKEIQLPKNKSKLENSRREAVLLSRMKHPNIVAFREAFEADDLLCIVMEYCSGGDLLQRIRQQKTTQFCVDDVLRWFAQMCAAAKYIHDKRVLHRDLKSKAMTHWWGPLSQPQGDDTDGPEPEVAVDEDRLQPRSDDEDTDFEEEHPSDWIDELDKMFLEH</sequence>
<organism evidence="1 2">
    <name type="scientific">Larimichthys crocea</name>
    <name type="common">Large yellow croaker</name>
    <name type="synonym">Pseudosciaena crocea</name>
    <dbReference type="NCBI Taxonomy" id="215358"/>
    <lineage>
        <taxon>Eukaryota</taxon>
        <taxon>Metazoa</taxon>
        <taxon>Chordata</taxon>
        <taxon>Craniata</taxon>
        <taxon>Vertebrata</taxon>
        <taxon>Euteleostomi</taxon>
        <taxon>Actinopterygii</taxon>
        <taxon>Neopterygii</taxon>
        <taxon>Teleostei</taxon>
        <taxon>Neoteleostei</taxon>
        <taxon>Acanthomorphata</taxon>
        <taxon>Eupercaria</taxon>
        <taxon>Sciaenidae</taxon>
        <taxon>Larimichthys</taxon>
    </lineage>
</organism>
<proteinExistence type="predicted"/>
<evidence type="ECO:0000313" key="1">
    <source>
        <dbReference type="EMBL" id="TMS07243.1"/>
    </source>
</evidence>
<evidence type="ECO:0000313" key="2">
    <source>
        <dbReference type="Proteomes" id="UP000793456"/>
    </source>
</evidence>
<dbReference type="EMBL" id="CM011691">
    <property type="protein sequence ID" value="TMS07243.1"/>
    <property type="molecule type" value="Genomic_DNA"/>
</dbReference>
<gene>
    <name evidence="1" type="ORF">E3U43_011336</name>
</gene>
<accession>A0ACD3QJF7</accession>
<protein>
    <submittedName>
        <fullName evidence="1">Uncharacterized protein</fullName>
    </submittedName>
</protein>
<dbReference type="Proteomes" id="UP000793456">
    <property type="component" value="Chromosome XVIII"/>
</dbReference>
<keyword evidence="2" id="KW-1185">Reference proteome</keyword>